<proteinExistence type="predicted"/>
<dbReference type="AlphaFoldDB" id="A0A8B8SDH1"/>
<accession>A0A8B8SDH1</accession>
<gene>
    <name evidence="2" type="primary">LOC106728513</name>
</gene>
<sequence>MPGSLLRARWIIRGQPSLSCLETGSNENWPEEESKDVVVCPLEVSNSYSIPAGGDKAMDKIQSWPSKNLTSPKRDESFPYLLLDDILRQQVRQLSSSPFCRQRSPRSGEDTYRAHHQLLVSCPPSCHEMLQIWMRFAAHSKIGQCPLKAGVSLLFLPLLPRPWQPSSLPLPTFAPASKGMQSRGFLFSSIPAPQVLRSAG</sequence>
<dbReference type="Proteomes" id="UP000694856">
    <property type="component" value="Chromosome 33"/>
</dbReference>
<evidence type="ECO:0000313" key="2">
    <source>
        <dbReference type="RefSeq" id="XP_032328288.1"/>
    </source>
</evidence>
<dbReference type="RefSeq" id="XP_032328288.1">
    <property type="nucleotide sequence ID" value="XM_032472397.1"/>
</dbReference>
<evidence type="ECO:0000313" key="1">
    <source>
        <dbReference type="Proteomes" id="UP000694856"/>
    </source>
</evidence>
<name>A0A8B8SDH1_CAMFR</name>
<dbReference type="GeneID" id="106728513"/>
<protein>
    <submittedName>
        <fullName evidence="2">Uncharacterized protein LOC106728513 isoform X4</fullName>
    </submittedName>
</protein>
<reference evidence="2" key="1">
    <citation type="submission" date="2025-08" db="UniProtKB">
        <authorList>
            <consortium name="RefSeq"/>
        </authorList>
    </citation>
    <scope>IDENTIFICATION</scope>
    <source>
        <tissue evidence="2">Ear skin</tissue>
    </source>
</reference>
<keyword evidence="1" id="KW-1185">Reference proteome</keyword>
<organism evidence="1 2">
    <name type="scientific">Camelus ferus</name>
    <name type="common">Wild bactrian camel</name>
    <name type="synonym">Camelus bactrianus ferus</name>
    <dbReference type="NCBI Taxonomy" id="419612"/>
    <lineage>
        <taxon>Eukaryota</taxon>
        <taxon>Metazoa</taxon>
        <taxon>Chordata</taxon>
        <taxon>Craniata</taxon>
        <taxon>Vertebrata</taxon>
        <taxon>Euteleostomi</taxon>
        <taxon>Mammalia</taxon>
        <taxon>Eutheria</taxon>
        <taxon>Laurasiatheria</taxon>
        <taxon>Artiodactyla</taxon>
        <taxon>Tylopoda</taxon>
        <taxon>Camelidae</taxon>
        <taxon>Camelus</taxon>
    </lineage>
</organism>